<comment type="similarity">
    <text evidence="1 5 6">Belongs to the universal ribosomal protein uL24 family.</text>
</comment>
<dbReference type="Pfam" id="PF17136">
    <property type="entry name" value="ribosomal_L24"/>
    <property type="match status" value="1"/>
</dbReference>
<feature type="domain" description="KOW" evidence="7">
    <location>
        <begin position="2"/>
        <end position="29"/>
    </location>
</feature>
<dbReference type="PROSITE" id="PS01108">
    <property type="entry name" value="RIBOSOMAL_L24"/>
    <property type="match status" value="1"/>
</dbReference>
<dbReference type="InterPro" id="IPR014722">
    <property type="entry name" value="Rib_uL2_dom2"/>
</dbReference>
<dbReference type="InterPro" id="IPR005825">
    <property type="entry name" value="Ribosomal_uL24_CS"/>
</dbReference>
<dbReference type="CDD" id="cd06089">
    <property type="entry name" value="KOW_RPL26"/>
    <property type="match status" value="1"/>
</dbReference>
<evidence type="ECO:0000256" key="5">
    <source>
        <dbReference type="HAMAP-Rule" id="MF_01326"/>
    </source>
</evidence>
<name>A0A0G1WJS6_9BACT</name>
<keyword evidence="5" id="KW-0699">rRNA-binding</keyword>
<gene>
    <name evidence="5" type="primary">rplX</name>
    <name evidence="8" type="ORF">UY19_C0001G0055</name>
</gene>
<dbReference type="HAMAP" id="MF_01326_B">
    <property type="entry name" value="Ribosomal_uL24_B"/>
    <property type="match status" value="1"/>
</dbReference>
<dbReference type="InterPro" id="IPR008991">
    <property type="entry name" value="Translation_prot_SH3-like_sf"/>
</dbReference>
<dbReference type="GO" id="GO:0005840">
    <property type="term" value="C:ribosome"/>
    <property type="evidence" value="ECO:0007669"/>
    <property type="project" value="UniProtKB-KW"/>
</dbReference>
<dbReference type="InterPro" id="IPR003256">
    <property type="entry name" value="Ribosomal_uL24"/>
</dbReference>
<dbReference type="InterPro" id="IPR041988">
    <property type="entry name" value="Ribosomal_uL24_KOW"/>
</dbReference>
<proteinExistence type="inferred from homology"/>
<organism evidence="8 9">
    <name type="scientific">Candidatus Wolfebacteria bacterium GW2011_GWA2_47_9b</name>
    <dbReference type="NCBI Taxonomy" id="1619005"/>
    <lineage>
        <taxon>Bacteria</taxon>
        <taxon>Candidatus Wolfeibacteriota</taxon>
    </lineage>
</organism>
<dbReference type="Proteomes" id="UP000033882">
    <property type="component" value="Unassembled WGS sequence"/>
</dbReference>
<dbReference type="GO" id="GO:0003735">
    <property type="term" value="F:structural constituent of ribosome"/>
    <property type="evidence" value="ECO:0007669"/>
    <property type="project" value="InterPro"/>
</dbReference>
<protein>
    <recommendedName>
        <fullName evidence="4 5">Large ribosomal subunit protein uL24</fullName>
    </recommendedName>
</protein>
<dbReference type="InterPro" id="IPR005824">
    <property type="entry name" value="KOW"/>
</dbReference>
<dbReference type="SMART" id="SM00739">
    <property type="entry name" value="KOW"/>
    <property type="match status" value="1"/>
</dbReference>
<comment type="function">
    <text evidence="5">One of two assembly initiator proteins, it binds directly to the 5'-end of the 23S rRNA, where it nucleates assembly of the 50S subunit.</text>
</comment>
<accession>A0A0G1WJS6</accession>
<dbReference type="Pfam" id="PF00467">
    <property type="entry name" value="KOW"/>
    <property type="match status" value="1"/>
</dbReference>
<comment type="function">
    <text evidence="5">One of the proteins that surrounds the polypeptide exit tunnel on the outside of the subunit.</text>
</comment>
<comment type="caution">
    <text evidence="8">The sequence shown here is derived from an EMBL/GenBank/DDBJ whole genome shotgun (WGS) entry which is preliminary data.</text>
</comment>
<reference evidence="8 9" key="1">
    <citation type="journal article" date="2015" name="Nature">
        <title>rRNA introns, odd ribosomes, and small enigmatic genomes across a large radiation of phyla.</title>
        <authorList>
            <person name="Brown C.T."/>
            <person name="Hug L.A."/>
            <person name="Thomas B.C."/>
            <person name="Sharon I."/>
            <person name="Castelle C.J."/>
            <person name="Singh A."/>
            <person name="Wilkins M.J."/>
            <person name="Williams K.H."/>
            <person name="Banfield J.F."/>
        </authorList>
    </citation>
    <scope>NUCLEOTIDE SEQUENCE [LARGE SCALE GENOMIC DNA]</scope>
</reference>
<evidence type="ECO:0000256" key="6">
    <source>
        <dbReference type="RuleBase" id="RU003477"/>
    </source>
</evidence>
<dbReference type="GO" id="GO:0006412">
    <property type="term" value="P:translation"/>
    <property type="evidence" value="ECO:0007669"/>
    <property type="project" value="UniProtKB-UniRule"/>
</dbReference>
<evidence type="ECO:0000259" key="7">
    <source>
        <dbReference type="SMART" id="SM00739"/>
    </source>
</evidence>
<keyword evidence="2 5" id="KW-0689">Ribosomal protein</keyword>
<evidence type="ECO:0000313" key="9">
    <source>
        <dbReference type="Proteomes" id="UP000033882"/>
    </source>
</evidence>
<dbReference type="InterPro" id="IPR057264">
    <property type="entry name" value="Ribosomal_uL24_C"/>
</dbReference>
<dbReference type="NCBIfam" id="TIGR01079">
    <property type="entry name" value="rplX_bact"/>
    <property type="match status" value="1"/>
</dbReference>
<evidence type="ECO:0000313" key="8">
    <source>
        <dbReference type="EMBL" id="KKU90578.1"/>
    </source>
</evidence>
<dbReference type="GO" id="GO:0019843">
    <property type="term" value="F:rRNA binding"/>
    <property type="evidence" value="ECO:0007669"/>
    <property type="project" value="UniProtKB-UniRule"/>
</dbReference>
<dbReference type="PANTHER" id="PTHR12903">
    <property type="entry name" value="MITOCHONDRIAL RIBOSOMAL PROTEIN L24"/>
    <property type="match status" value="1"/>
</dbReference>
<evidence type="ECO:0000256" key="4">
    <source>
        <dbReference type="ARBA" id="ARBA00035206"/>
    </source>
</evidence>
<keyword evidence="3 5" id="KW-0687">Ribonucleoprotein</keyword>
<evidence type="ECO:0000256" key="1">
    <source>
        <dbReference type="ARBA" id="ARBA00010618"/>
    </source>
</evidence>
<sequence>MRIKKGDTVKIIQGKEKGKTGKVLRTMPKDERILVEGVNLYKKNVKPKKQGEKGQIVSIPRSMNVSNTMLVCPACGKTTRIGAMVENDKKVRACKKCGARIS</sequence>
<dbReference type="EMBL" id="LCPB01000001">
    <property type="protein sequence ID" value="KKU90578.1"/>
    <property type="molecule type" value="Genomic_DNA"/>
</dbReference>
<dbReference type="AlphaFoldDB" id="A0A0G1WJS6"/>
<dbReference type="Gene3D" id="2.30.30.30">
    <property type="match status" value="1"/>
</dbReference>
<dbReference type="GO" id="GO:1990904">
    <property type="term" value="C:ribonucleoprotein complex"/>
    <property type="evidence" value="ECO:0007669"/>
    <property type="project" value="UniProtKB-KW"/>
</dbReference>
<comment type="subunit">
    <text evidence="5">Part of the 50S ribosomal subunit.</text>
</comment>
<keyword evidence="5" id="KW-0694">RNA-binding</keyword>
<dbReference type="SUPFAM" id="SSF50104">
    <property type="entry name" value="Translation proteins SH3-like domain"/>
    <property type="match status" value="1"/>
</dbReference>
<evidence type="ECO:0000256" key="3">
    <source>
        <dbReference type="ARBA" id="ARBA00023274"/>
    </source>
</evidence>
<evidence type="ECO:0000256" key="2">
    <source>
        <dbReference type="ARBA" id="ARBA00022980"/>
    </source>
</evidence>